<proteinExistence type="predicted"/>
<evidence type="ECO:0000313" key="2">
    <source>
        <dbReference type="EMBL" id="TNN51438.1"/>
    </source>
</evidence>
<feature type="compositionally biased region" description="Basic residues" evidence="1">
    <location>
        <begin position="38"/>
        <end position="48"/>
    </location>
</feature>
<protein>
    <submittedName>
        <fullName evidence="2">Uncharacterized protein</fullName>
    </submittedName>
</protein>
<organism evidence="2 3">
    <name type="scientific">Liparis tanakae</name>
    <name type="common">Tanaka's snailfish</name>
    <dbReference type="NCBI Taxonomy" id="230148"/>
    <lineage>
        <taxon>Eukaryota</taxon>
        <taxon>Metazoa</taxon>
        <taxon>Chordata</taxon>
        <taxon>Craniata</taxon>
        <taxon>Vertebrata</taxon>
        <taxon>Euteleostomi</taxon>
        <taxon>Actinopterygii</taxon>
        <taxon>Neopterygii</taxon>
        <taxon>Teleostei</taxon>
        <taxon>Neoteleostei</taxon>
        <taxon>Acanthomorphata</taxon>
        <taxon>Eupercaria</taxon>
        <taxon>Perciformes</taxon>
        <taxon>Cottioidei</taxon>
        <taxon>Cottales</taxon>
        <taxon>Liparidae</taxon>
        <taxon>Liparis</taxon>
    </lineage>
</organism>
<dbReference type="Proteomes" id="UP000314294">
    <property type="component" value="Unassembled WGS sequence"/>
</dbReference>
<feature type="compositionally biased region" description="Basic and acidic residues" evidence="1">
    <location>
        <begin position="11"/>
        <end position="36"/>
    </location>
</feature>
<dbReference type="EMBL" id="SRLO01000582">
    <property type="protein sequence ID" value="TNN51438.1"/>
    <property type="molecule type" value="Genomic_DNA"/>
</dbReference>
<gene>
    <name evidence="2" type="ORF">EYF80_038350</name>
</gene>
<keyword evidence="3" id="KW-1185">Reference proteome</keyword>
<accession>A0A4Z2GD13</accession>
<name>A0A4Z2GD13_9TELE</name>
<feature type="compositionally biased region" description="Basic and acidic residues" evidence="1">
    <location>
        <begin position="102"/>
        <end position="114"/>
    </location>
</feature>
<evidence type="ECO:0000313" key="3">
    <source>
        <dbReference type="Proteomes" id="UP000314294"/>
    </source>
</evidence>
<feature type="region of interest" description="Disordered" evidence="1">
    <location>
        <begin position="1"/>
        <end position="114"/>
    </location>
</feature>
<reference evidence="2 3" key="1">
    <citation type="submission" date="2019-03" db="EMBL/GenBank/DDBJ databases">
        <title>First draft genome of Liparis tanakae, snailfish: a comprehensive survey of snailfish specific genes.</title>
        <authorList>
            <person name="Kim W."/>
            <person name="Song I."/>
            <person name="Jeong J.-H."/>
            <person name="Kim D."/>
            <person name="Kim S."/>
            <person name="Ryu S."/>
            <person name="Song J.Y."/>
            <person name="Lee S.K."/>
        </authorList>
    </citation>
    <scope>NUCLEOTIDE SEQUENCE [LARGE SCALE GENOMIC DNA]</scope>
    <source>
        <tissue evidence="2">Muscle</tissue>
    </source>
</reference>
<evidence type="ECO:0000256" key="1">
    <source>
        <dbReference type="SAM" id="MobiDB-lite"/>
    </source>
</evidence>
<dbReference type="AlphaFoldDB" id="A0A4Z2GD13"/>
<comment type="caution">
    <text evidence="2">The sequence shown here is derived from an EMBL/GenBank/DDBJ whole genome shotgun (WGS) entry which is preliminary data.</text>
</comment>
<sequence length="114" mass="12865">MLLSGRPPTIEIRDITNTRDRKQTERRDNGGWDAARRSLGRYGRRRPAGRGMSGEGEEDGIRQDGHQRGVRGQRVVLTAERPGVTRGEGSTPGGVMSVKRRQREEERTRWEAAL</sequence>